<sequence length="136" mass="14614">MVVVDEVRPVRRPVVEPPGPGRARQPLLERPAGGDAQAGLRPVGRRRGSGRDVVGGVGGGRDRGGHEGEHGRSDRAGEQARHAASRVRARGDGRAQHAHLGPVRSITPREALRIGTLKRSASDWRGPIQTPHERPR</sequence>
<dbReference type="Proteomes" id="UP001183648">
    <property type="component" value="Unassembled WGS sequence"/>
</dbReference>
<evidence type="ECO:0000313" key="2">
    <source>
        <dbReference type="EMBL" id="MDR7360801.1"/>
    </source>
</evidence>
<name>A0ABU2BR97_9ACTN</name>
<dbReference type="EMBL" id="JAVDYG010000001">
    <property type="protein sequence ID" value="MDR7360801.1"/>
    <property type="molecule type" value="Genomic_DNA"/>
</dbReference>
<evidence type="ECO:0000256" key="1">
    <source>
        <dbReference type="SAM" id="MobiDB-lite"/>
    </source>
</evidence>
<accession>A0ABU2BR97</accession>
<comment type="caution">
    <text evidence="2">The sequence shown here is derived from an EMBL/GenBank/DDBJ whole genome shotgun (WGS) entry which is preliminary data.</text>
</comment>
<reference evidence="2 3" key="1">
    <citation type="submission" date="2023-07" db="EMBL/GenBank/DDBJ databases">
        <title>Sequencing the genomes of 1000 actinobacteria strains.</title>
        <authorList>
            <person name="Klenk H.-P."/>
        </authorList>
    </citation>
    <scope>NUCLEOTIDE SEQUENCE [LARGE SCALE GENOMIC DNA]</scope>
    <source>
        <strain evidence="2 3">DSM 19426</strain>
    </source>
</reference>
<protein>
    <submittedName>
        <fullName evidence="2">Uncharacterized protein</fullName>
    </submittedName>
</protein>
<gene>
    <name evidence="2" type="ORF">J2S63_000354</name>
</gene>
<organism evidence="2 3">
    <name type="scientific">Nocardioides marmoribigeumensis</name>
    <dbReference type="NCBI Taxonomy" id="433649"/>
    <lineage>
        <taxon>Bacteria</taxon>
        <taxon>Bacillati</taxon>
        <taxon>Actinomycetota</taxon>
        <taxon>Actinomycetes</taxon>
        <taxon>Propionibacteriales</taxon>
        <taxon>Nocardioidaceae</taxon>
        <taxon>Nocardioides</taxon>
    </lineage>
</organism>
<keyword evidence="3" id="KW-1185">Reference proteome</keyword>
<proteinExistence type="predicted"/>
<feature type="compositionally biased region" description="Basic and acidic residues" evidence="1">
    <location>
        <begin position="60"/>
        <end position="81"/>
    </location>
</feature>
<evidence type="ECO:0000313" key="3">
    <source>
        <dbReference type="Proteomes" id="UP001183648"/>
    </source>
</evidence>
<feature type="region of interest" description="Disordered" evidence="1">
    <location>
        <begin position="1"/>
        <end position="136"/>
    </location>
</feature>